<evidence type="ECO:0000313" key="3">
    <source>
        <dbReference type="Proteomes" id="UP000185812"/>
    </source>
</evidence>
<dbReference type="Pfam" id="PF00246">
    <property type="entry name" value="Peptidase_M14"/>
    <property type="match status" value="1"/>
</dbReference>
<accession>A0A1M6XGC7</accession>
<dbReference type="GO" id="GO:0004181">
    <property type="term" value="F:metallocarboxypeptidase activity"/>
    <property type="evidence" value="ECO:0007669"/>
    <property type="project" value="InterPro"/>
</dbReference>
<keyword evidence="2" id="KW-0645">Protease</keyword>
<dbReference type="InterPro" id="IPR000834">
    <property type="entry name" value="Peptidase_M14"/>
</dbReference>
<organism evidence="2 3">
    <name type="scientific">Rhodothermus profundi</name>
    <dbReference type="NCBI Taxonomy" id="633813"/>
    <lineage>
        <taxon>Bacteria</taxon>
        <taxon>Pseudomonadati</taxon>
        <taxon>Rhodothermota</taxon>
        <taxon>Rhodothermia</taxon>
        <taxon>Rhodothermales</taxon>
        <taxon>Rhodothermaceae</taxon>
        <taxon>Rhodothermus</taxon>
    </lineage>
</organism>
<dbReference type="CDD" id="cd06238">
    <property type="entry name" value="M14-like"/>
    <property type="match status" value="1"/>
</dbReference>
<dbReference type="Gene3D" id="3.40.50.880">
    <property type="match status" value="1"/>
</dbReference>
<dbReference type="SUPFAM" id="SSF52317">
    <property type="entry name" value="Class I glutamine amidotransferase-like"/>
    <property type="match status" value="1"/>
</dbReference>
<keyword evidence="2" id="KW-0378">Hydrolase</keyword>
<evidence type="ECO:0000259" key="1">
    <source>
        <dbReference type="Pfam" id="PF00246"/>
    </source>
</evidence>
<protein>
    <submittedName>
        <fullName evidence="2">Zinc carboxypeptidase</fullName>
    </submittedName>
</protein>
<keyword evidence="3" id="KW-1185">Reference proteome</keyword>
<dbReference type="Proteomes" id="UP000185812">
    <property type="component" value="Unassembled WGS sequence"/>
</dbReference>
<reference evidence="3" key="1">
    <citation type="submission" date="2016-11" db="EMBL/GenBank/DDBJ databases">
        <authorList>
            <person name="Varghese N."/>
            <person name="Submissions S."/>
        </authorList>
    </citation>
    <scope>NUCLEOTIDE SEQUENCE [LARGE SCALE GENOMIC DNA]</scope>
    <source>
        <strain evidence="3">DSM 22212</strain>
    </source>
</reference>
<sequence>MTAVYRLLNLLILGLLLSGIGLGWPQAVQGQPAFPLPLPLPSEISYDPAIPRPEEVIGHVVGTRHTAPHQIVAYFQAVAAASDRVLVEEHGRTYEGRPLIHAIVSAPENLMRLEAIRTANMRLSEAPETVSDAELARMPVVAYLGYSIHGNEASGSEASLLVLYYLAAARGPAIDSLLAQAVLIIDPMLNPDGRDRFVDWANRNRGRVPVADPQDREHIEPWPGGRTNHYWFDLNRDWLTGQHPESQGRLRLFHHWRPQLLTDHHEMGSESTFFFMPGVPSRTHPLTPARNQELTAAIARYHAEVFNQIGSLYYSEEGYDDFYYGKGSTYPDANGAVGILFEQASSRALLRETRDGVLSYAFTVRNHFAASLSTLRALRALRIELLRYQRDFYREAEQLARQLPVKAYLIALEPGRTRAQMLAQVLRRHRIRIYMLARDVTVEGKTFRAGQAYVVPVQQPQARMLQALMERRTTFEDSLFYDVSAWTLPLAYDVVWAEWKRNPSPLLGAPVDSVKLDGGTLIGDRSDYAYLMTWDRFFAPAALYQLQRAGVRARMLSRTITLPVAGTRRTFPPGTVLIPVVQRDGKGPGPDSLQALLQQLAQTYHVRFYAVQTGLTEEGPDLGTRDYGRVLEQPRVALLTGEGTRAYNAGEVWHLLSERMHMPVSLLDVQHVAWADLSRYNRLVLAGGSYAALPSEKIKNWVREGGVLIALTSAVDWVVAQGWLNLKAKPFELDSLLRPYPYGQLARARGAQVIGGAILEARMDTTHPLAFGLGATLPVFRTEETFYEPSEVPGANVAVYTEQPLLSGYLSAARRQQAPGAAAVVAQRYGRGRIILIMDNPNFRAFWPGSSRLFLNAVFFGDAF</sequence>
<keyword evidence="2" id="KW-0121">Carboxypeptidase</keyword>
<evidence type="ECO:0000313" key="2">
    <source>
        <dbReference type="EMBL" id="SHL04971.1"/>
    </source>
</evidence>
<dbReference type="STRING" id="633813.SAMN04488087_2592"/>
<dbReference type="EMBL" id="FRAU01000011">
    <property type="protein sequence ID" value="SHL04971.1"/>
    <property type="molecule type" value="Genomic_DNA"/>
</dbReference>
<feature type="domain" description="Peptidase M14" evidence="1">
    <location>
        <begin position="71"/>
        <end position="241"/>
    </location>
</feature>
<dbReference type="GO" id="GO:0006508">
    <property type="term" value="P:proteolysis"/>
    <property type="evidence" value="ECO:0007669"/>
    <property type="project" value="InterPro"/>
</dbReference>
<name>A0A1M6XGC7_9BACT</name>
<gene>
    <name evidence="2" type="ORF">SAMN04488087_2592</name>
</gene>
<dbReference type="AlphaFoldDB" id="A0A1M6XGC7"/>
<dbReference type="InterPro" id="IPR029062">
    <property type="entry name" value="Class_I_gatase-like"/>
</dbReference>
<dbReference type="SUPFAM" id="SSF53187">
    <property type="entry name" value="Zn-dependent exopeptidases"/>
    <property type="match status" value="1"/>
</dbReference>
<proteinExistence type="predicted"/>
<dbReference type="RefSeq" id="WP_072716398.1">
    <property type="nucleotide sequence ID" value="NZ_FRAU01000011.1"/>
</dbReference>
<dbReference type="GO" id="GO:0008270">
    <property type="term" value="F:zinc ion binding"/>
    <property type="evidence" value="ECO:0007669"/>
    <property type="project" value="InterPro"/>
</dbReference>
<dbReference type="OrthoDB" id="9758209at2"/>
<dbReference type="Gene3D" id="3.40.630.10">
    <property type="entry name" value="Zn peptidases"/>
    <property type="match status" value="1"/>
</dbReference>